<name>A0A0P1AXR6_PLAHL</name>
<reference evidence="3" key="1">
    <citation type="submission" date="2014-09" db="EMBL/GenBank/DDBJ databases">
        <authorList>
            <person name="Sharma Rahul"/>
            <person name="Thines Marco"/>
        </authorList>
    </citation>
    <scope>NUCLEOTIDE SEQUENCE [LARGE SCALE GENOMIC DNA]</scope>
</reference>
<evidence type="ECO:0000313" key="3">
    <source>
        <dbReference type="Proteomes" id="UP000054928"/>
    </source>
</evidence>
<accession>A0A0P1AXR6</accession>
<dbReference type="Proteomes" id="UP000054928">
    <property type="component" value="Unassembled WGS sequence"/>
</dbReference>
<evidence type="ECO:0000256" key="1">
    <source>
        <dbReference type="SAM" id="MobiDB-lite"/>
    </source>
</evidence>
<dbReference type="AlphaFoldDB" id="A0A0P1AXR6"/>
<proteinExistence type="predicted"/>
<dbReference type="GeneID" id="36397598"/>
<dbReference type="RefSeq" id="XP_024582490.1">
    <property type="nucleotide sequence ID" value="XM_024716942.1"/>
</dbReference>
<keyword evidence="3" id="KW-1185">Reference proteome</keyword>
<organism evidence="2 3">
    <name type="scientific">Plasmopara halstedii</name>
    <name type="common">Downy mildew of sunflower</name>
    <dbReference type="NCBI Taxonomy" id="4781"/>
    <lineage>
        <taxon>Eukaryota</taxon>
        <taxon>Sar</taxon>
        <taxon>Stramenopiles</taxon>
        <taxon>Oomycota</taxon>
        <taxon>Peronosporomycetes</taxon>
        <taxon>Peronosporales</taxon>
        <taxon>Peronosporaceae</taxon>
        <taxon>Plasmopara</taxon>
    </lineage>
</organism>
<feature type="region of interest" description="Disordered" evidence="1">
    <location>
        <begin position="13"/>
        <end position="34"/>
    </location>
</feature>
<evidence type="ECO:0000313" key="2">
    <source>
        <dbReference type="EMBL" id="CEG46121.1"/>
    </source>
</evidence>
<sequence>MFQVRVVVDIKHHTPQSSVNDDDDGDKVARISSTNPKTSKGVILEVDDDEVQLRNDEESTCPVRIVLRWIAVGQLMSEPANRLLMDSDYQEVVVDLSLLTDGSSMNS</sequence>
<dbReference type="EMBL" id="CCYD01002047">
    <property type="protein sequence ID" value="CEG46121.1"/>
    <property type="molecule type" value="Genomic_DNA"/>
</dbReference>
<protein>
    <submittedName>
        <fullName evidence="2">Uncharacterized protein</fullName>
    </submittedName>
</protein>